<feature type="compositionally biased region" description="Low complexity" evidence="1">
    <location>
        <begin position="118"/>
        <end position="129"/>
    </location>
</feature>
<dbReference type="STRING" id="42251.A0A2T6ZNJ6"/>
<dbReference type="AlphaFoldDB" id="A0A2T6ZNJ6"/>
<gene>
    <name evidence="2" type="ORF">B9Z19DRAFT_1087171</name>
</gene>
<evidence type="ECO:0000313" key="3">
    <source>
        <dbReference type="Proteomes" id="UP000244722"/>
    </source>
</evidence>
<feature type="compositionally biased region" description="Basic and acidic residues" evidence="1">
    <location>
        <begin position="142"/>
        <end position="171"/>
    </location>
</feature>
<dbReference type="OrthoDB" id="5353557at2759"/>
<protein>
    <submittedName>
        <fullName evidence="2">Uncharacterized protein</fullName>
    </submittedName>
</protein>
<proteinExistence type="predicted"/>
<reference evidence="2 3" key="1">
    <citation type="submission" date="2017-04" db="EMBL/GenBank/DDBJ databases">
        <title>Draft genome sequence of Tuber borchii Vittad., a whitish edible truffle.</title>
        <authorList>
            <consortium name="DOE Joint Genome Institute"/>
            <person name="Murat C."/>
            <person name="Kuo A."/>
            <person name="Barry K.W."/>
            <person name="Clum A."/>
            <person name="Dockter R.B."/>
            <person name="Fauchery L."/>
            <person name="Iotti M."/>
            <person name="Kohler A."/>
            <person name="Labutti K."/>
            <person name="Lindquist E.A."/>
            <person name="Lipzen A."/>
            <person name="Ohm R.A."/>
            <person name="Wang M."/>
            <person name="Grigoriev I.V."/>
            <person name="Zambonelli A."/>
            <person name="Martin F.M."/>
        </authorList>
    </citation>
    <scope>NUCLEOTIDE SEQUENCE [LARGE SCALE GENOMIC DNA]</scope>
    <source>
        <strain evidence="2 3">Tbo3840</strain>
    </source>
</reference>
<dbReference type="EMBL" id="NESQ01000167">
    <property type="protein sequence ID" value="PUU77004.1"/>
    <property type="molecule type" value="Genomic_DNA"/>
</dbReference>
<accession>A0A2T6ZNJ6</accession>
<dbReference type="Proteomes" id="UP000244722">
    <property type="component" value="Unassembled WGS sequence"/>
</dbReference>
<comment type="caution">
    <text evidence="2">The sequence shown here is derived from an EMBL/GenBank/DDBJ whole genome shotgun (WGS) entry which is preliminary data.</text>
</comment>
<name>A0A2T6ZNJ6_TUBBO</name>
<evidence type="ECO:0000313" key="2">
    <source>
        <dbReference type="EMBL" id="PUU77004.1"/>
    </source>
</evidence>
<organism evidence="2 3">
    <name type="scientific">Tuber borchii</name>
    <name type="common">White truffle</name>
    <dbReference type="NCBI Taxonomy" id="42251"/>
    <lineage>
        <taxon>Eukaryota</taxon>
        <taxon>Fungi</taxon>
        <taxon>Dikarya</taxon>
        <taxon>Ascomycota</taxon>
        <taxon>Pezizomycotina</taxon>
        <taxon>Pezizomycetes</taxon>
        <taxon>Pezizales</taxon>
        <taxon>Tuberaceae</taxon>
        <taxon>Tuber</taxon>
    </lineage>
</organism>
<feature type="compositionally biased region" description="Polar residues" evidence="1">
    <location>
        <begin position="172"/>
        <end position="181"/>
    </location>
</feature>
<evidence type="ECO:0000256" key="1">
    <source>
        <dbReference type="SAM" id="MobiDB-lite"/>
    </source>
</evidence>
<feature type="region of interest" description="Disordered" evidence="1">
    <location>
        <begin position="96"/>
        <end position="182"/>
    </location>
</feature>
<feature type="region of interest" description="Disordered" evidence="1">
    <location>
        <begin position="46"/>
        <end position="70"/>
    </location>
</feature>
<sequence length="241" mass="26511">MTQVPKYWTDSSGYKLSREQPLGIVTMEDVLRALLRSSISDEKDISHYKRRRENGEGSQGGVFESGLQKPFVREPLNNEGLEIESELPARLDIQLAPENGEGSSDSAARGKHNSGNRLLSSSKPLVPLSNKERRRNALTDPLDGRPRRKSPERLSSKDKGKGKAFEVRKAMSENNYSTNTSDDFELESLTGASIPSSIFSHSTGTTSHLIDLLGLRGQYANSSDFYLSTLDEESSASANST</sequence>
<keyword evidence="3" id="KW-1185">Reference proteome</keyword>